<dbReference type="GO" id="GO:0043200">
    <property type="term" value="P:response to amino acid"/>
    <property type="evidence" value="ECO:0007669"/>
    <property type="project" value="TreeGrafter"/>
</dbReference>
<dbReference type="SUPFAM" id="SSF46785">
    <property type="entry name" value="Winged helix' DNA-binding domain"/>
    <property type="match status" value="1"/>
</dbReference>
<keyword evidence="6" id="KW-1185">Reference proteome</keyword>
<dbReference type="InterPro" id="IPR036390">
    <property type="entry name" value="WH_DNA-bd_sf"/>
</dbReference>
<sequence length="176" mass="20660">MLFFKIKCEFNLLNLTRKPKNNLPMNFDAIDKKLLKLLQIDSKQTTKELSMKLNLSVTAVYERIKKLEKEGIISNYVALVNRNKINKGFVVFCHLKLLQHTKEFINQFEKEVVQLTEVLECFHVSGDYDYILKVCVKDMEEYREFMVTKLTTLQHIGSTHSTFMIGEVKNTTIFEI</sequence>
<protein>
    <submittedName>
        <fullName evidence="5">Lrp/AsnC family leucine-responsive transcriptional regulator</fullName>
    </submittedName>
</protein>
<dbReference type="Pfam" id="PF13412">
    <property type="entry name" value="HTH_24"/>
    <property type="match status" value="1"/>
</dbReference>
<dbReference type="PANTHER" id="PTHR30154:SF34">
    <property type="entry name" value="TRANSCRIPTIONAL REGULATOR AZLB"/>
    <property type="match status" value="1"/>
</dbReference>
<keyword evidence="2" id="KW-0238">DNA-binding</keyword>
<comment type="caution">
    <text evidence="5">The sequence shown here is derived from an EMBL/GenBank/DDBJ whole genome shotgun (WGS) entry which is preliminary data.</text>
</comment>
<evidence type="ECO:0000259" key="4">
    <source>
        <dbReference type="PROSITE" id="PS50956"/>
    </source>
</evidence>
<dbReference type="SMART" id="SM00344">
    <property type="entry name" value="HTH_ASNC"/>
    <property type="match status" value="1"/>
</dbReference>
<feature type="domain" description="HTH asnC-type" evidence="4">
    <location>
        <begin position="27"/>
        <end position="90"/>
    </location>
</feature>
<dbReference type="InterPro" id="IPR019885">
    <property type="entry name" value="Tscrpt_reg_HTH_AsnC-type_CS"/>
</dbReference>
<keyword evidence="1" id="KW-0805">Transcription regulation</keyword>
<dbReference type="PROSITE" id="PS00519">
    <property type="entry name" value="HTH_ASNC_1"/>
    <property type="match status" value="1"/>
</dbReference>
<evidence type="ECO:0000256" key="2">
    <source>
        <dbReference type="ARBA" id="ARBA00023125"/>
    </source>
</evidence>
<evidence type="ECO:0000313" key="5">
    <source>
        <dbReference type="EMBL" id="TWI15400.1"/>
    </source>
</evidence>
<dbReference type="GO" id="GO:0006355">
    <property type="term" value="P:regulation of DNA-templated transcription"/>
    <property type="evidence" value="ECO:0007669"/>
    <property type="project" value="UniProtKB-ARBA"/>
</dbReference>
<dbReference type="STRING" id="1341154.FCR2A7T_23480"/>
<dbReference type="EMBL" id="VLKQ01000001">
    <property type="protein sequence ID" value="TWI15400.1"/>
    <property type="molecule type" value="Genomic_DNA"/>
</dbReference>
<dbReference type="PANTHER" id="PTHR30154">
    <property type="entry name" value="LEUCINE-RESPONSIVE REGULATORY PROTEIN"/>
    <property type="match status" value="1"/>
</dbReference>
<reference evidence="5 6" key="1">
    <citation type="journal article" date="2015" name="Stand. Genomic Sci.">
        <title>Genomic Encyclopedia of Bacterial and Archaeal Type Strains, Phase III: the genomes of soil and plant-associated and newly described type strains.</title>
        <authorList>
            <person name="Whitman W.B."/>
            <person name="Woyke T."/>
            <person name="Klenk H.P."/>
            <person name="Zhou Y."/>
            <person name="Lilburn T.G."/>
            <person name="Beck B.J."/>
            <person name="De Vos P."/>
            <person name="Vandamme P."/>
            <person name="Eisen J.A."/>
            <person name="Garrity G."/>
            <person name="Hugenholtz P."/>
            <person name="Kyrpides N.C."/>
        </authorList>
    </citation>
    <scope>NUCLEOTIDE SEQUENCE [LARGE SCALE GENOMIC DNA]</scope>
    <source>
        <strain evidence="5 6">CGMCC 1.7270</strain>
    </source>
</reference>
<accession>A0A562M6B0</accession>
<name>A0A562M6B0_9FLAO</name>
<dbReference type="SUPFAM" id="SSF54909">
    <property type="entry name" value="Dimeric alpha+beta barrel"/>
    <property type="match status" value="1"/>
</dbReference>
<proteinExistence type="predicted"/>
<dbReference type="InterPro" id="IPR000485">
    <property type="entry name" value="AsnC-type_HTH_dom"/>
</dbReference>
<evidence type="ECO:0000256" key="1">
    <source>
        <dbReference type="ARBA" id="ARBA00023015"/>
    </source>
</evidence>
<organism evidence="5 6">
    <name type="scientific">Flavobacterium cauense R2A-7</name>
    <dbReference type="NCBI Taxonomy" id="1341154"/>
    <lineage>
        <taxon>Bacteria</taxon>
        <taxon>Pseudomonadati</taxon>
        <taxon>Bacteroidota</taxon>
        <taxon>Flavobacteriia</taxon>
        <taxon>Flavobacteriales</taxon>
        <taxon>Flavobacteriaceae</taxon>
        <taxon>Flavobacterium</taxon>
    </lineage>
</organism>
<dbReference type="InterPro" id="IPR011008">
    <property type="entry name" value="Dimeric_a/b-barrel"/>
</dbReference>
<dbReference type="CDD" id="cd00090">
    <property type="entry name" value="HTH_ARSR"/>
    <property type="match status" value="1"/>
</dbReference>
<dbReference type="Proteomes" id="UP000319848">
    <property type="component" value="Unassembled WGS sequence"/>
</dbReference>
<dbReference type="PRINTS" id="PR00033">
    <property type="entry name" value="HTHASNC"/>
</dbReference>
<dbReference type="Pfam" id="PF01037">
    <property type="entry name" value="AsnC_trans_reg"/>
    <property type="match status" value="1"/>
</dbReference>
<dbReference type="InterPro" id="IPR011991">
    <property type="entry name" value="ArsR-like_HTH"/>
</dbReference>
<dbReference type="InterPro" id="IPR019888">
    <property type="entry name" value="Tscrpt_reg_AsnC-like"/>
</dbReference>
<dbReference type="InterPro" id="IPR036388">
    <property type="entry name" value="WH-like_DNA-bd_sf"/>
</dbReference>
<keyword evidence="3" id="KW-0804">Transcription</keyword>
<dbReference type="InterPro" id="IPR019887">
    <property type="entry name" value="Tscrpt_reg_AsnC/Lrp_C"/>
</dbReference>
<dbReference type="GO" id="GO:0005829">
    <property type="term" value="C:cytosol"/>
    <property type="evidence" value="ECO:0007669"/>
    <property type="project" value="TreeGrafter"/>
</dbReference>
<dbReference type="PROSITE" id="PS50956">
    <property type="entry name" value="HTH_ASNC_2"/>
    <property type="match status" value="1"/>
</dbReference>
<gene>
    <name evidence="5" type="ORF">IP98_00393</name>
</gene>
<dbReference type="Gene3D" id="3.30.70.920">
    <property type="match status" value="1"/>
</dbReference>
<evidence type="ECO:0000256" key="3">
    <source>
        <dbReference type="ARBA" id="ARBA00023163"/>
    </source>
</evidence>
<dbReference type="AlphaFoldDB" id="A0A562M6B0"/>
<evidence type="ECO:0000313" key="6">
    <source>
        <dbReference type="Proteomes" id="UP000319848"/>
    </source>
</evidence>
<dbReference type="GO" id="GO:0043565">
    <property type="term" value="F:sequence-specific DNA binding"/>
    <property type="evidence" value="ECO:0007669"/>
    <property type="project" value="InterPro"/>
</dbReference>
<dbReference type="Gene3D" id="1.10.10.10">
    <property type="entry name" value="Winged helix-like DNA-binding domain superfamily/Winged helix DNA-binding domain"/>
    <property type="match status" value="1"/>
</dbReference>